<proteinExistence type="predicted"/>
<organism evidence="2 3">
    <name type="scientific">Sphaerisporangium flaviroseum</name>
    <dbReference type="NCBI Taxonomy" id="509199"/>
    <lineage>
        <taxon>Bacteria</taxon>
        <taxon>Bacillati</taxon>
        <taxon>Actinomycetota</taxon>
        <taxon>Actinomycetes</taxon>
        <taxon>Streptosporangiales</taxon>
        <taxon>Streptosporangiaceae</taxon>
        <taxon>Sphaerisporangium</taxon>
    </lineage>
</organism>
<gene>
    <name evidence="2" type="ORF">GCM10022226_56240</name>
</gene>
<protein>
    <recommendedName>
        <fullName evidence="4">Heavy metal-binding domain-containing protein</fullName>
    </recommendedName>
</protein>
<accession>A0ABP7IWB7</accession>
<evidence type="ECO:0000313" key="2">
    <source>
        <dbReference type="EMBL" id="GAA3828203.1"/>
    </source>
</evidence>
<reference evidence="3" key="1">
    <citation type="journal article" date="2019" name="Int. J. Syst. Evol. Microbiol.">
        <title>The Global Catalogue of Microorganisms (GCM) 10K type strain sequencing project: providing services to taxonomists for standard genome sequencing and annotation.</title>
        <authorList>
            <consortium name="The Broad Institute Genomics Platform"/>
            <consortium name="The Broad Institute Genome Sequencing Center for Infectious Disease"/>
            <person name="Wu L."/>
            <person name="Ma J."/>
        </authorList>
    </citation>
    <scope>NUCLEOTIDE SEQUENCE [LARGE SCALE GENOMIC DNA]</scope>
    <source>
        <strain evidence="3">JCM 16908</strain>
    </source>
</reference>
<dbReference type="RefSeq" id="WP_344946890.1">
    <property type="nucleotide sequence ID" value="NZ_BAAAZR010000027.1"/>
</dbReference>
<dbReference type="Proteomes" id="UP001500888">
    <property type="component" value="Unassembled WGS sequence"/>
</dbReference>
<feature type="compositionally biased region" description="Low complexity" evidence="1">
    <location>
        <begin position="303"/>
        <end position="313"/>
    </location>
</feature>
<feature type="region of interest" description="Disordered" evidence="1">
    <location>
        <begin position="297"/>
        <end position="326"/>
    </location>
</feature>
<evidence type="ECO:0008006" key="4">
    <source>
        <dbReference type="Google" id="ProtNLM"/>
    </source>
</evidence>
<dbReference type="EMBL" id="BAAAZR010000027">
    <property type="protein sequence ID" value="GAA3828203.1"/>
    <property type="molecule type" value="Genomic_DNA"/>
</dbReference>
<evidence type="ECO:0000256" key="1">
    <source>
        <dbReference type="SAM" id="MobiDB-lite"/>
    </source>
</evidence>
<comment type="caution">
    <text evidence="2">The sequence shown here is derived from an EMBL/GenBank/DDBJ whole genome shotgun (WGS) entry which is preliminary data.</text>
</comment>
<keyword evidence="3" id="KW-1185">Reference proteome</keyword>
<evidence type="ECO:0000313" key="3">
    <source>
        <dbReference type="Proteomes" id="UP001500888"/>
    </source>
</evidence>
<name>A0ABP7IWB7_9ACTN</name>
<feature type="compositionally biased region" description="Basic and acidic residues" evidence="1">
    <location>
        <begin position="315"/>
        <end position="326"/>
    </location>
</feature>
<sequence length="326" mass="34213">MNTPAKLGAYALGLAVVFAGTFGAGKLMGGVGTPPAPSGHAVHETTAPGETGPAGATAIPGGLQVSQNGYTLTPLTTKIRPGRTMDFRFTVTGPDGRPVTAYQVEHDKKLHFIVVPRDLGSFQHLHPRSTADGTWTVPLTLPEAGTYRAFADFAPEGADGMTLGVDLYAAGRYEPKPLPEPHRTATVDGYTVTLDGELTPGRASKLVLKVSKDGRPVTDLQPYLGAYGHLVALRGGDLAYLHVHPDGEPGDGKTPSGPEITFYAEVPSRGDYRLFLDFKHGEAVRTADFAVQAGQAAPVITDPEPTATPAEPAESAEHAEQGEHGH</sequence>